<protein>
    <recommendedName>
        <fullName evidence="2">MPN domain-containing protein</fullName>
    </recommendedName>
</protein>
<feature type="compositionally biased region" description="Basic and acidic residues" evidence="1">
    <location>
        <begin position="243"/>
        <end position="261"/>
    </location>
</feature>
<keyword evidence="4" id="KW-1185">Reference proteome</keyword>
<dbReference type="InterPro" id="IPR000555">
    <property type="entry name" value="JAMM/MPN+_dom"/>
</dbReference>
<dbReference type="PANTHER" id="PTHR10540:SF7">
    <property type="entry name" value="26S PROTEASOME NON-ATPASE REGULATORY SUBUNIT 7"/>
    <property type="match status" value="1"/>
</dbReference>
<dbReference type="InterPro" id="IPR037518">
    <property type="entry name" value="MPN"/>
</dbReference>
<proteinExistence type="predicted"/>
<dbReference type="PANTHER" id="PTHR10540">
    <property type="entry name" value="EUKARYOTIC TRANSLATION INITIATION FACTOR 3 SUBUNIT F-RELATED"/>
    <property type="match status" value="1"/>
</dbReference>
<organism evidence="3 4">
    <name type="scientific">Aduncisulcus paluster</name>
    <dbReference type="NCBI Taxonomy" id="2918883"/>
    <lineage>
        <taxon>Eukaryota</taxon>
        <taxon>Metamonada</taxon>
        <taxon>Carpediemonas-like organisms</taxon>
        <taxon>Aduncisulcus</taxon>
    </lineage>
</organism>
<dbReference type="EMBL" id="BQXS01010150">
    <property type="protein sequence ID" value="GKT33147.1"/>
    <property type="molecule type" value="Genomic_DNA"/>
</dbReference>
<evidence type="ECO:0000256" key="1">
    <source>
        <dbReference type="SAM" id="MobiDB-lite"/>
    </source>
</evidence>
<dbReference type="SMART" id="SM00232">
    <property type="entry name" value="JAB_MPN"/>
    <property type="match status" value="1"/>
</dbReference>
<feature type="domain" description="MPN" evidence="2">
    <location>
        <begin position="16"/>
        <end position="156"/>
    </location>
</feature>
<name>A0ABQ5KKV3_9EUKA</name>
<reference evidence="3" key="1">
    <citation type="submission" date="2022-03" db="EMBL/GenBank/DDBJ databases">
        <title>Draft genome sequence of Aduncisulcus paluster, a free-living microaerophilic Fornicata.</title>
        <authorList>
            <person name="Yuyama I."/>
            <person name="Kume K."/>
            <person name="Tamura T."/>
            <person name="Inagaki Y."/>
            <person name="Hashimoto T."/>
        </authorList>
    </citation>
    <scope>NUCLEOTIDE SEQUENCE</scope>
    <source>
        <strain evidence="3">NY0171</strain>
    </source>
</reference>
<dbReference type="PROSITE" id="PS50249">
    <property type="entry name" value="MPN"/>
    <property type="match status" value="1"/>
</dbReference>
<feature type="region of interest" description="Disordered" evidence="1">
    <location>
        <begin position="234"/>
        <end position="279"/>
    </location>
</feature>
<dbReference type="InterPro" id="IPR024969">
    <property type="entry name" value="EIF3F/CSN6-like_C"/>
</dbReference>
<gene>
    <name evidence="3" type="ORF">ADUPG1_007147</name>
</gene>
<dbReference type="Pfam" id="PF01398">
    <property type="entry name" value="JAB"/>
    <property type="match status" value="1"/>
</dbReference>
<accession>A0ABQ5KKV3</accession>
<dbReference type="Proteomes" id="UP001057375">
    <property type="component" value="Unassembled WGS sequence"/>
</dbReference>
<sequence>MTKTVFSSSCLQYTSCNIHPTVLITIQDHFRRIRGSTKKRAVGILLGRFFGGVLDVTNCFSIPFDESRSSSDVWYVDVDYTREMYAMFKKVNVKERFVGWYSTSPDILPQDVAIHKLIKETFEFDHKAVRDPILACVNCFSQGDRGYDKTICTPHALISEAKADGTIVSEAFSHVTHLMKPSEVEEIGVEHLLRDVGAAREPGIEEALEQKLDALKQLQKSLRSIKEYLVLHATEEEDEEETGKEIETKSTKDEEVESKKEEEEEDVVSSSDISQTPSLKKPIFSTADANIIAIAQDAISTAPDNSKANLELTQALEARAKTLSF</sequence>
<evidence type="ECO:0000313" key="4">
    <source>
        <dbReference type="Proteomes" id="UP001057375"/>
    </source>
</evidence>
<dbReference type="Pfam" id="PF13012">
    <property type="entry name" value="MitMem_reg"/>
    <property type="match status" value="1"/>
</dbReference>
<dbReference type="Gene3D" id="3.40.140.10">
    <property type="entry name" value="Cytidine Deaminase, domain 2"/>
    <property type="match status" value="1"/>
</dbReference>
<evidence type="ECO:0000259" key="2">
    <source>
        <dbReference type="PROSITE" id="PS50249"/>
    </source>
</evidence>
<feature type="non-terminal residue" evidence="3">
    <location>
        <position position="325"/>
    </location>
</feature>
<evidence type="ECO:0000313" key="3">
    <source>
        <dbReference type="EMBL" id="GKT33147.1"/>
    </source>
</evidence>
<comment type="caution">
    <text evidence="3">The sequence shown here is derived from an EMBL/GenBank/DDBJ whole genome shotgun (WGS) entry which is preliminary data.</text>
</comment>